<dbReference type="InterPro" id="IPR015914">
    <property type="entry name" value="PAPs_N"/>
</dbReference>
<keyword evidence="6" id="KW-0325">Glycoprotein</keyword>
<evidence type="ECO:0000313" key="12">
    <source>
        <dbReference type="EMBL" id="PRW18301.1"/>
    </source>
</evidence>
<dbReference type="OrthoDB" id="45007at2759"/>
<protein>
    <recommendedName>
        <fullName evidence="7">Purple acid phosphatase</fullName>
        <ecNumber evidence="7">3.1.3.2</ecNumber>
    </recommendedName>
</protein>
<dbReference type="Pfam" id="PF00149">
    <property type="entry name" value="Metallophos"/>
    <property type="match status" value="1"/>
</dbReference>
<dbReference type="SUPFAM" id="SSF56300">
    <property type="entry name" value="Metallo-dependent phosphatases"/>
    <property type="match status" value="1"/>
</dbReference>
<dbReference type="EC" id="3.1.3.2" evidence="7"/>
<dbReference type="InterPro" id="IPR004843">
    <property type="entry name" value="Calcineurin-like_PHP"/>
</dbReference>
<evidence type="ECO:0000259" key="9">
    <source>
        <dbReference type="Pfam" id="PF14008"/>
    </source>
</evidence>
<evidence type="ECO:0000259" key="8">
    <source>
        <dbReference type="Pfam" id="PF00149"/>
    </source>
</evidence>
<evidence type="ECO:0000256" key="5">
    <source>
        <dbReference type="ARBA" id="ARBA00022729"/>
    </source>
</evidence>
<gene>
    <name evidence="12" type="ORF">C2E21_9353</name>
</gene>
<dbReference type="Pfam" id="PF14008">
    <property type="entry name" value="Metallophos_C"/>
    <property type="match status" value="1"/>
</dbReference>
<dbReference type="GO" id="GO:0046872">
    <property type="term" value="F:metal ion binding"/>
    <property type="evidence" value="ECO:0007669"/>
    <property type="project" value="InterPro"/>
</dbReference>
<keyword evidence="7" id="KW-0378">Hydrolase</keyword>
<evidence type="ECO:0000256" key="6">
    <source>
        <dbReference type="ARBA" id="ARBA00023180"/>
    </source>
</evidence>
<dbReference type="PANTHER" id="PTHR45778">
    <property type="entry name" value="PURPLE ACID PHOSPHATASE-RELATED"/>
    <property type="match status" value="1"/>
</dbReference>
<name>A0A2P6TBN9_CHLSO</name>
<dbReference type="Gene3D" id="3.60.21.10">
    <property type="match status" value="1"/>
</dbReference>
<dbReference type="Proteomes" id="UP000239899">
    <property type="component" value="Unassembled WGS sequence"/>
</dbReference>
<feature type="domain" description="Purple acid phosphatase Fn3-like" evidence="11">
    <location>
        <begin position="75"/>
        <end position="161"/>
    </location>
</feature>
<feature type="domain" description="Purple acid phosphatase C-terminal" evidence="9">
    <location>
        <begin position="524"/>
        <end position="584"/>
    </location>
</feature>
<dbReference type="InterPro" id="IPR008963">
    <property type="entry name" value="Purple_acid_Pase-like_N"/>
</dbReference>
<organism evidence="12 13">
    <name type="scientific">Chlorella sorokiniana</name>
    <name type="common">Freshwater green alga</name>
    <dbReference type="NCBI Taxonomy" id="3076"/>
    <lineage>
        <taxon>Eukaryota</taxon>
        <taxon>Viridiplantae</taxon>
        <taxon>Chlorophyta</taxon>
        <taxon>core chlorophytes</taxon>
        <taxon>Trebouxiophyceae</taxon>
        <taxon>Chlorellales</taxon>
        <taxon>Chlorellaceae</taxon>
        <taxon>Chlorella clade</taxon>
        <taxon>Chlorella</taxon>
    </lineage>
</organism>
<dbReference type="CDD" id="cd00839">
    <property type="entry name" value="MPP_PAPs"/>
    <property type="match status" value="1"/>
</dbReference>
<evidence type="ECO:0000256" key="7">
    <source>
        <dbReference type="RuleBase" id="RU361203"/>
    </source>
</evidence>
<feature type="domain" description="Purple acid phosphatase N-terminal" evidence="10">
    <location>
        <begin position="168"/>
        <end position="271"/>
    </location>
</feature>
<proteinExistence type="inferred from homology"/>
<dbReference type="Gene3D" id="2.60.40.380">
    <property type="entry name" value="Purple acid phosphatase-like, N-terminal"/>
    <property type="match status" value="1"/>
</dbReference>
<dbReference type="AlphaFoldDB" id="A0A2P6TBN9"/>
<dbReference type="SUPFAM" id="SSF49363">
    <property type="entry name" value="Purple acid phosphatase, N-terminal domain"/>
    <property type="match status" value="1"/>
</dbReference>
<evidence type="ECO:0000259" key="10">
    <source>
        <dbReference type="Pfam" id="PF16656"/>
    </source>
</evidence>
<evidence type="ECO:0000256" key="3">
    <source>
        <dbReference type="ARBA" id="ARBA00011738"/>
    </source>
</evidence>
<dbReference type="InterPro" id="IPR040974">
    <property type="entry name" value="Fn3_PAP"/>
</dbReference>
<feature type="signal peptide" evidence="7">
    <location>
        <begin position="1"/>
        <end position="23"/>
    </location>
</feature>
<keyword evidence="5 7" id="KW-0732">Signal</keyword>
<accession>A0A2P6TBN9</accession>
<comment type="caution">
    <text evidence="12">The sequence shown here is derived from an EMBL/GenBank/DDBJ whole genome shotgun (WGS) entry which is preliminary data.</text>
</comment>
<evidence type="ECO:0000313" key="13">
    <source>
        <dbReference type="Proteomes" id="UP000239899"/>
    </source>
</evidence>
<evidence type="ECO:0000256" key="4">
    <source>
        <dbReference type="ARBA" id="ARBA00022525"/>
    </source>
</evidence>
<comment type="similarity">
    <text evidence="2 7">Belongs to the metallophosphoesterase superfamily. Purple acid phosphatase family.</text>
</comment>
<dbReference type="Pfam" id="PF16656">
    <property type="entry name" value="Pur_ac_phosph_N"/>
    <property type="match status" value="1"/>
</dbReference>
<feature type="chain" id="PRO_5015021115" description="Purple acid phosphatase" evidence="7">
    <location>
        <begin position="24"/>
        <end position="618"/>
    </location>
</feature>
<feature type="domain" description="Calcineurin-like phosphoesterase" evidence="8">
    <location>
        <begin position="327"/>
        <end position="506"/>
    </location>
</feature>
<evidence type="ECO:0000256" key="2">
    <source>
        <dbReference type="ARBA" id="ARBA00008723"/>
    </source>
</evidence>
<dbReference type="EMBL" id="LHPG02000026">
    <property type="protein sequence ID" value="PRW18301.1"/>
    <property type="molecule type" value="Genomic_DNA"/>
</dbReference>
<dbReference type="Pfam" id="PF17808">
    <property type="entry name" value="fn3_PAP"/>
    <property type="match status" value="1"/>
</dbReference>
<dbReference type="InterPro" id="IPR041792">
    <property type="entry name" value="MPP_PAP"/>
</dbReference>
<comment type="subcellular location">
    <subcellularLocation>
        <location evidence="1">Secreted</location>
    </subcellularLocation>
</comment>
<reference evidence="12 13" key="1">
    <citation type="journal article" date="2018" name="Plant J.">
        <title>Genome sequences of Chlorella sorokiniana UTEX 1602 and Micractinium conductrix SAG 241.80: implications to maltose excretion by a green alga.</title>
        <authorList>
            <person name="Arriola M.B."/>
            <person name="Velmurugan N."/>
            <person name="Zhang Y."/>
            <person name="Plunkett M.H."/>
            <person name="Hondzo H."/>
            <person name="Barney B.M."/>
        </authorList>
    </citation>
    <scope>NUCLEOTIDE SEQUENCE [LARGE SCALE GENOMIC DNA]</scope>
    <source>
        <strain evidence="13">UTEX 1602</strain>
    </source>
</reference>
<evidence type="ECO:0000259" key="11">
    <source>
        <dbReference type="Pfam" id="PF17808"/>
    </source>
</evidence>
<keyword evidence="4" id="KW-0964">Secreted</keyword>
<comment type="catalytic activity">
    <reaction evidence="7">
        <text>a phosphate monoester + H2O = an alcohol + phosphate</text>
        <dbReference type="Rhea" id="RHEA:15017"/>
        <dbReference type="ChEBI" id="CHEBI:15377"/>
        <dbReference type="ChEBI" id="CHEBI:30879"/>
        <dbReference type="ChEBI" id="CHEBI:43474"/>
        <dbReference type="ChEBI" id="CHEBI:67140"/>
        <dbReference type="EC" id="3.1.3.2"/>
    </reaction>
</comment>
<evidence type="ECO:0000256" key="1">
    <source>
        <dbReference type="ARBA" id="ARBA00004613"/>
    </source>
</evidence>
<dbReference type="InterPro" id="IPR029052">
    <property type="entry name" value="Metallo-depent_PP-like"/>
</dbReference>
<dbReference type="GO" id="GO:0003993">
    <property type="term" value="F:acid phosphatase activity"/>
    <property type="evidence" value="ECO:0007669"/>
    <property type="project" value="UniProtKB-EC"/>
</dbReference>
<dbReference type="STRING" id="3076.A0A2P6TBN9"/>
<sequence>MSARHRSLVLVAALLVTAAAAAAAAAGHDAHPAEVHNVLERFPTVQLRWENALGSVSRSRGIKIGYNASELRASGDWVEVSWSGVRDPQPGDLLALYAPPDAFKQHQAPVKFVNASDAEGYLRNGAGRLPLRLVNLRSDMRWVFVRGGEQPTVVARGPVLRNANPNEPTGVHLMRTRSPSEMLVQWTTRDVGQPVARYGSSPDSLAFTVPASSASYAAQDMCGPPASTFGFVNPGVQHTATLPGLRPGQQYWYQVGDQEAGSWSRVFSFRTPPSPGADGSVHILALADQGVGEVDGSFAAMEYQPAADVAALTTAEGLAGAPVGGHYSLVLHPGDLAYARGYGALWDAWLLQQQELAARVPYMVCIGNHERDVVDPSHDIPYHTIDSGGECGVPYAARFPMPTPGHRDQPWYSFNHGPVHFAVMSTEHHFGPGSPQHAWLEGDLAAVDRSLTPWVVLVGHRPVYIDADEYGEQGKQTTAIQLQEALEALLDRYGVDVAVAGHHHSYQRTCSVHGGVCHLGRARGTVHLCVGNAGADFYDNGFQQRPAWVEHEAQTTHGYARLHVNATAFHIQAVDSSTGQVFDEAVLAPRQQDPAAPSTTQQQASLFAQRAEALLAAA</sequence>
<comment type="subunit">
    <text evidence="3">Homodimer.</text>
</comment>
<dbReference type="InterPro" id="IPR025733">
    <property type="entry name" value="PAPs_C"/>
</dbReference>
<keyword evidence="13" id="KW-1185">Reference proteome</keyword>
<dbReference type="GO" id="GO:0005576">
    <property type="term" value="C:extracellular region"/>
    <property type="evidence" value="ECO:0007669"/>
    <property type="project" value="UniProtKB-SubCell"/>
</dbReference>